<reference evidence="1" key="1">
    <citation type="journal article" date="2014" name="Front. Microbiol.">
        <title>High frequency of phylogenetically diverse reductive dehalogenase-homologous genes in deep subseafloor sedimentary metagenomes.</title>
        <authorList>
            <person name="Kawai M."/>
            <person name="Futagami T."/>
            <person name="Toyoda A."/>
            <person name="Takaki Y."/>
            <person name="Nishi S."/>
            <person name="Hori S."/>
            <person name="Arai W."/>
            <person name="Tsubouchi T."/>
            <person name="Morono Y."/>
            <person name="Uchiyama I."/>
            <person name="Ito T."/>
            <person name="Fujiyama A."/>
            <person name="Inagaki F."/>
            <person name="Takami H."/>
        </authorList>
    </citation>
    <scope>NUCLEOTIDE SEQUENCE</scope>
    <source>
        <strain evidence="1">Expedition CK06-06</strain>
    </source>
</reference>
<proteinExistence type="predicted"/>
<dbReference type="EMBL" id="BARU01026362">
    <property type="protein sequence ID" value="GAH75897.1"/>
    <property type="molecule type" value="Genomic_DNA"/>
</dbReference>
<sequence>MDINKKVQEKIKKKWIKKLRIKEFSPIHIIQITEKGKRDRIKWNDDQKCWEISLNKDSRERKRIRKSTKI</sequence>
<comment type="caution">
    <text evidence="1">The sequence shown here is derived from an EMBL/GenBank/DDBJ whole genome shotgun (WGS) entry which is preliminary data.</text>
</comment>
<dbReference type="AlphaFoldDB" id="X1I2F0"/>
<name>X1I2F0_9ZZZZ</name>
<gene>
    <name evidence="1" type="ORF">S03H2_42360</name>
</gene>
<accession>X1I2F0</accession>
<protein>
    <submittedName>
        <fullName evidence="1">Uncharacterized protein</fullName>
    </submittedName>
</protein>
<organism evidence="1">
    <name type="scientific">marine sediment metagenome</name>
    <dbReference type="NCBI Taxonomy" id="412755"/>
    <lineage>
        <taxon>unclassified sequences</taxon>
        <taxon>metagenomes</taxon>
        <taxon>ecological metagenomes</taxon>
    </lineage>
</organism>
<evidence type="ECO:0000313" key="1">
    <source>
        <dbReference type="EMBL" id="GAH75897.1"/>
    </source>
</evidence>